<keyword evidence="1" id="KW-0812">Transmembrane</keyword>
<evidence type="ECO:0000256" key="1">
    <source>
        <dbReference type="SAM" id="Phobius"/>
    </source>
</evidence>
<keyword evidence="1" id="KW-1133">Transmembrane helix</keyword>
<feature type="transmembrane region" description="Helical" evidence="1">
    <location>
        <begin position="48"/>
        <end position="68"/>
    </location>
</feature>
<feature type="transmembrane region" description="Helical" evidence="1">
    <location>
        <begin position="135"/>
        <end position="154"/>
    </location>
</feature>
<accession>A0A537JGW4</accession>
<comment type="caution">
    <text evidence="2">The sequence shown here is derived from an EMBL/GenBank/DDBJ whole genome shotgun (WGS) entry which is preliminary data.</text>
</comment>
<keyword evidence="1" id="KW-0472">Membrane</keyword>
<dbReference type="EMBL" id="VBAO01000108">
    <property type="protein sequence ID" value="TMI82781.1"/>
    <property type="molecule type" value="Genomic_DNA"/>
</dbReference>
<dbReference type="PROSITE" id="PS51257">
    <property type="entry name" value="PROKAR_LIPOPROTEIN"/>
    <property type="match status" value="1"/>
</dbReference>
<sequence length="162" mass="16852">MTPARDARVVGWGRGLLAGIGAGLVAGVACVLLARVTHTRIPPVQPSFDSAFVGGILGGLAFAVWSRVVGRPVMALWVTTLVLATAISIAVAALPFPAVRVQLPIPIPGLLVPFQQFGALVGLGRFGTARFPAQFLPVTIGMHYLTAVAVGLLVPRWSGRRA</sequence>
<dbReference type="Proteomes" id="UP000320048">
    <property type="component" value="Unassembled WGS sequence"/>
</dbReference>
<organism evidence="2 3">
    <name type="scientific">Candidatus Segetimicrobium genomatis</name>
    <dbReference type="NCBI Taxonomy" id="2569760"/>
    <lineage>
        <taxon>Bacteria</taxon>
        <taxon>Bacillati</taxon>
        <taxon>Candidatus Sysuimicrobiota</taxon>
        <taxon>Candidatus Sysuimicrobiia</taxon>
        <taxon>Candidatus Sysuimicrobiales</taxon>
        <taxon>Candidatus Segetimicrobiaceae</taxon>
        <taxon>Candidatus Segetimicrobium</taxon>
    </lineage>
</organism>
<reference evidence="2 3" key="1">
    <citation type="journal article" date="2019" name="Nat. Microbiol.">
        <title>Mediterranean grassland soil C-N compound turnover is dependent on rainfall and depth, and is mediated by genomically divergent microorganisms.</title>
        <authorList>
            <person name="Diamond S."/>
            <person name="Andeer P.F."/>
            <person name="Li Z."/>
            <person name="Crits-Christoph A."/>
            <person name="Burstein D."/>
            <person name="Anantharaman K."/>
            <person name="Lane K.R."/>
            <person name="Thomas B.C."/>
            <person name="Pan C."/>
            <person name="Northen T.R."/>
            <person name="Banfield J.F."/>
        </authorList>
    </citation>
    <scope>NUCLEOTIDE SEQUENCE [LARGE SCALE GENOMIC DNA]</scope>
    <source>
        <strain evidence="2">NP_7</strain>
    </source>
</reference>
<feature type="transmembrane region" description="Helical" evidence="1">
    <location>
        <begin position="12"/>
        <end position="36"/>
    </location>
</feature>
<gene>
    <name evidence="2" type="ORF">E6H04_04165</name>
</gene>
<evidence type="ECO:0000313" key="2">
    <source>
        <dbReference type="EMBL" id="TMI82781.1"/>
    </source>
</evidence>
<proteinExistence type="predicted"/>
<evidence type="ECO:0000313" key="3">
    <source>
        <dbReference type="Proteomes" id="UP000320048"/>
    </source>
</evidence>
<protein>
    <submittedName>
        <fullName evidence="2">Uncharacterized protein</fullName>
    </submittedName>
</protein>
<feature type="transmembrane region" description="Helical" evidence="1">
    <location>
        <begin position="74"/>
        <end position="96"/>
    </location>
</feature>
<name>A0A537JGW4_9BACT</name>
<dbReference type="AlphaFoldDB" id="A0A537JGW4"/>